<dbReference type="Pfam" id="PF00082">
    <property type="entry name" value="Peptidase_S8"/>
    <property type="match status" value="1"/>
</dbReference>
<dbReference type="InterPro" id="IPR000209">
    <property type="entry name" value="Peptidase_S8/S53_dom"/>
</dbReference>
<dbReference type="InterPro" id="IPR036852">
    <property type="entry name" value="Peptidase_S8/S53_dom_sf"/>
</dbReference>
<dbReference type="GO" id="GO:0004252">
    <property type="term" value="F:serine-type endopeptidase activity"/>
    <property type="evidence" value="ECO:0007669"/>
    <property type="project" value="UniProtKB-UniRule"/>
</dbReference>
<dbReference type="InterPro" id="IPR023828">
    <property type="entry name" value="Peptidase_S8_Ser-AS"/>
</dbReference>
<dbReference type="PROSITE" id="PS00138">
    <property type="entry name" value="SUBTILASE_SER"/>
    <property type="match status" value="1"/>
</dbReference>
<dbReference type="PROSITE" id="PS51892">
    <property type="entry name" value="SUBTILASE"/>
    <property type="match status" value="1"/>
</dbReference>
<keyword evidence="3" id="KW-0964">Secreted</keyword>
<dbReference type="EMBL" id="LNQP01000015">
    <property type="protein sequence ID" value="KSU88802.1"/>
    <property type="molecule type" value="Genomic_DNA"/>
</dbReference>
<dbReference type="InterPro" id="IPR046450">
    <property type="entry name" value="PA_dom_sf"/>
</dbReference>
<dbReference type="RefSeq" id="WP_025908753.1">
    <property type="nucleotide sequence ID" value="NZ_KQ758634.1"/>
</dbReference>
<dbReference type="InterPro" id="IPR023827">
    <property type="entry name" value="Peptidase_S8_Asp-AS"/>
</dbReference>
<evidence type="ECO:0000256" key="1">
    <source>
        <dbReference type="ARBA" id="ARBA00011073"/>
    </source>
</evidence>
<dbReference type="InterPro" id="IPR003137">
    <property type="entry name" value="PA_domain"/>
</dbReference>
<evidence type="ECO:0000256" key="2">
    <source>
        <dbReference type="ARBA" id="ARBA00022512"/>
    </source>
</evidence>
<dbReference type="InterPro" id="IPR050131">
    <property type="entry name" value="Peptidase_S8_subtilisin-like"/>
</dbReference>
<keyword evidence="14" id="KW-1185">Reference proteome</keyword>
<keyword evidence="5" id="KW-0732">Signal</keyword>
<feature type="active site" description="Charge relay system" evidence="8 9">
    <location>
        <position position="468"/>
    </location>
</feature>
<keyword evidence="7 9" id="KW-0720">Serine protease</keyword>
<dbReference type="PROSITE" id="PS00136">
    <property type="entry name" value="SUBTILASE_ASP"/>
    <property type="match status" value="1"/>
</dbReference>
<dbReference type="GO" id="GO:0006508">
    <property type="term" value="P:proteolysis"/>
    <property type="evidence" value="ECO:0007669"/>
    <property type="project" value="UniProtKB-KW"/>
</dbReference>
<dbReference type="InterPro" id="IPR034213">
    <property type="entry name" value="S8_Vpr-like"/>
</dbReference>
<gene>
    <name evidence="13" type="ORF">AS180_05690</name>
</gene>
<evidence type="ECO:0000256" key="10">
    <source>
        <dbReference type="RuleBase" id="RU003355"/>
    </source>
</evidence>
<keyword evidence="6 9" id="KW-0378">Hydrolase</keyword>
<comment type="similarity">
    <text evidence="1 9 10">Belongs to the peptidase S8 family.</text>
</comment>
<feature type="active site" description="Charge relay system" evidence="8 9">
    <location>
        <position position="181"/>
    </location>
</feature>
<evidence type="ECO:0000256" key="5">
    <source>
        <dbReference type="ARBA" id="ARBA00022729"/>
    </source>
</evidence>
<organism evidence="13 14">
    <name type="scientific">Priestia veravalensis</name>
    <dbReference type="NCBI Taxonomy" id="1414648"/>
    <lineage>
        <taxon>Bacteria</taxon>
        <taxon>Bacillati</taxon>
        <taxon>Bacillota</taxon>
        <taxon>Bacilli</taxon>
        <taxon>Bacillales</taxon>
        <taxon>Bacillaceae</taxon>
        <taxon>Priestia</taxon>
    </lineage>
</organism>
<dbReference type="Gene3D" id="3.40.50.200">
    <property type="entry name" value="Peptidase S8/S53 domain"/>
    <property type="match status" value="1"/>
</dbReference>
<dbReference type="Gene3D" id="3.50.30.30">
    <property type="match status" value="1"/>
</dbReference>
<evidence type="ECO:0000259" key="11">
    <source>
        <dbReference type="Pfam" id="PF00082"/>
    </source>
</evidence>
<name>A0A0V8JP16_9BACI</name>
<evidence type="ECO:0000256" key="8">
    <source>
        <dbReference type="PIRSR" id="PIRSR615500-1"/>
    </source>
</evidence>
<sequence>MWKITILLLSMFGINSTSTYGESVEFPDIQSFEKQVQKTYILMLNEQNVAIAKQEIKKKYPNVSINHEFREVFTGLSVSGTLYDLQRLREEPYIDSSHASVSYHAKNEGSVSYIGSEKVRGMFDKKNQRLTGRGIKVGIIDTGIDFNHPDLKSNYRGGYDVVDQDYSPMETVSKQGEPTLHGTHVAGIIGANGKMRGVAPEAEIYAYRALGPGGSGSSENVILAVEKAIQDGVDVINLSLGNDINGPDLPTSLALNKAVEKGIVAVTSSGNSGPGLWTVGSPGTAQQAISVGASVSPTRIPFIKMEKLSQQISLSPLPNAAKWDIDQTIVLTDAGSGREVADVGNKVVLMKTGEISLSKKISKAEKAGAKAVIVYHAINGVVDESVSESFSIPVVMVSSDVGESIKKEIQKGNAYAFASMKTVEDIITPFSSRGPVTSTWDIKPDVVAPGYQIRSTVPNGYEPLNGTSMAAPHVAGACALLLQAHPNWSPEQVKAALMSTAKPIRNLKGELYHSYEQGAGRIQVERAVKATTLLSPSTLSFGVFEGQSNKRIKMRIFNEANYKNVYHVTPPTKTFGEIWRVPLSFTLKPKETKTIAVDLQVNSHQKKKGIYDGRLEIRDSRETISIPYLYMVEKPNYPRVMGLQAVQGSDEKTYLYELFLPEGADEFGIAVYDIDTLRFVSYLDVDKKLERGMLKRKIQLQEELPKGEYKVFAYAKKDGKTEVANAGLVID</sequence>
<dbReference type="SUPFAM" id="SSF52025">
    <property type="entry name" value="PA domain"/>
    <property type="match status" value="1"/>
</dbReference>
<evidence type="ECO:0000256" key="9">
    <source>
        <dbReference type="PROSITE-ProRule" id="PRU01240"/>
    </source>
</evidence>
<evidence type="ECO:0000313" key="14">
    <source>
        <dbReference type="Proteomes" id="UP000053681"/>
    </source>
</evidence>
<dbReference type="Pfam" id="PF02225">
    <property type="entry name" value="PA"/>
    <property type="match status" value="1"/>
</dbReference>
<comment type="caution">
    <text evidence="13">The sequence shown here is derived from an EMBL/GenBank/DDBJ whole genome shotgun (WGS) entry which is preliminary data.</text>
</comment>
<dbReference type="SUPFAM" id="SSF52743">
    <property type="entry name" value="Subtilisin-like"/>
    <property type="match status" value="1"/>
</dbReference>
<keyword evidence="4 9" id="KW-0645">Protease</keyword>
<dbReference type="PROSITE" id="PS00137">
    <property type="entry name" value="SUBTILASE_HIS"/>
    <property type="match status" value="1"/>
</dbReference>
<evidence type="ECO:0000256" key="7">
    <source>
        <dbReference type="ARBA" id="ARBA00022825"/>
    </source>
</evidence>
<feature type="domain" description="Peptidase S8/S53" evidence="11">
    <location>
        <begin position="132"/>
        <end position="520"/>
    </location>
</feature>
<dbReference type="InterPro" id="IPR015500">
    <property type="entry name" value="Peptidase_S8_subtilisin-rel"/>
</dbReference>
<dbReference type="Proteomes" id="UP000053681">
    <property type="component" value="Unassembled WGS sequence"/>
</dbReference>
<dbReference type="PANTHER" id="PTHR43806">
    <property type="entry name" value="PEPTIDASE S8"/>
    <property type="match status" value="1"/>
</dbReference>
<reference evidence="13 14" key="1">
    <citation type="submission" date="2015-11" db="EMBL/GenBank/DDBJ databases">
        <title>Bacillus caseinolyticus sp nov.</title>
        <authorList>
            <person name="Dastager S.G."/>
            <person name="Mawlankar R."/>
        </authorList>
    </citation>
    <scope>NUCLEOTIDE SEQUENCE [LARGE SCALE GENOMIC DNA]</scope>
    <source>
        <strain evidence="13 14">SGD-V-76</strain>
    </source>
</reference>
<protein>
    <submittedName>
        <fullName evidence="13">Uncharacterized protein</fullName>
    </submittedName>
</protein>
<dbReference type="InterPro" id="IPR022398">
    <property type="entry name" value="Peptidase_S8_His-AS"/>
</dbReference>
<evidence type="ECO:0000259" key="12">
    <source>
        <dbReference type="Pfam" id="PF02225"/>
    </source>
</evidence>
<proteinExistence type="inferred from homology"/>
<dbReference type="PRINTS" id="PR00723">
    <property type="entry name" value="SUBTILISIN"/>
</dbReference>
<evidence type="ECO:0000256" key="6">
    <source>
        <dbReference type="ARBA" id="ARBA00022801"/>
    </source>
</evidence>
<evidence type="ECO:0000256" key="3">
    <source>
        <dbReference type="ARBA" id="ARBA00022525"/>
    </source>
</evidence>
<dbReference type="PANTHER" id="PTHR43806:SF65">
    <property type="entry name" value="SERINE PROTEASE APRX"/>
    <property type="match status" value="1"/>
</dbReference>
<feature type="domain" description="PA" evidence="12">
    <location>
        <begin position="333"/>
        <end position="405"/>
    </location>
</feature>
<dbReference type="AlphaFoldDB" id="A0A0V8JP16"/>
<evidence type="ECO:0000313" key="13">
    <source>
        <dbReference type="EMBL" id="KSU88802.1"/>
    </source>
</evidence>
<dbReference type="CDD" id="cd07474">
    <property type="entry name" value="Peptidases_S8_subtilisin_Vpr-like"/>
    <property type="match status" value="1"/>
</dbReference>
<evidence type="ECO:0000256" key="4">
    <source>
        <dbReference type="ARBA" id="ARBA00022670"/>
    </source>
</evidence>
<feature type="active site" description="Charge relay system" evidence="8 9">
    <location>
        <position position="141"/>
    </location>
</feature>
<accession>A0A0V8JP16</accession>
<keyword evidence="2" id="KW-0134">Cell wall</keyword>